<dbReference type="InterPro" id="IPR040911">
    <property type="entry name" value="Exostosin_GT47"/>
</dbReference>
<feature type="domain" description="Exostosin GT47" evidence="4">
    <location>
        <begin position="81"/>
        <end position="432"/>
    </location>
</feature>
<dbReference type="Pfam" id="PF23106">
    <property type="entry name" value="EGF_Teneurin"/>
    <property type="match status" value="1"/>
</dbReference>
<dbReference type="Gene3D" id="2.10.25.10">
    <property type="entry name" value="Laminin"/>
    <property type="match status" value="1"/>
</dbReference>
<name>A0A699ZUE4_HAELA</name>
<evidence type="ECO:0000256" key="2">
    <source>
        <dbReference type="ARBA" id="ARBA00010271"/>
    </source>
</evidence>
<dbReference type="FunFam" id="2.10.25.10:FF:000026">
    <property type="entry name" value="Teneurin transmembrane protein 2"/>
    <property type="match status" value="1"/>
</dbReference>
<comment type="subcellular location">
    <subcellularLocation>
        <location evidence="1">Golgi apparatus membrane</location>
        <topology evidence="1">Single-pass type II membrane protein</topology>
    </subcellularLocation>
</comment>
<dbReference type="GO" id="GO:0000139">
    <property type="term" value="C:Golgi membrane"/>
    <property type="evidence" value="ECO:0007669"/>
    <property type="project" value="UniProtKB-SubCell"/>
</dbReference>
<dbReference type="PANTHER" id="PTHR11062">
    <property type="entry name" value="EXOSTOSIN HEPARAN SULFATE GLYCOSYLTRANSFERASE -RELATED"/>
    <property type="match status" value="1"/>
</dbReference>
<comment type="caution">
    <text evidence="5">The sequence shown here is derived from an EMBL/GenBank/DDBJ whole genome shotgun (WGS) entry which is preliminary data.</text>
</comment>
<dbReference type="PANTHER" id="PTHR11062:SF268">
    <property type="entry name" value="FAMILY PROTEIN, PUTATIVE, EXPRESSED-RELATED"/>
    <property type="match status" value="1"/>
</dbReference>
<dbReference type="GO" id="GO:0016757">
    <property type="term" value="F:glycosyltransferase activity"/>
    <property type="evidence" value="ECO:0007669"/>
    <property type="project" value="InterPro"/>
</dbReference>
<protein>
    <submittedName>
        <fullName evidence="5">EGF-like domain-containing protein</fullName>
    </submittedName>
</protein>
<dbReference type="Proteomes" id="UP000485058">
    <property type="component" value="Unassembled WGS sequence"/>
</dbReference>
<evidence type="ECO:0000256" key="3">
    <source>
        <dbReference type="ARBA" id="ARBA00023034"/>
    </source>
</evidence>
<dbReference type="AlphaFoldDB" id="A0A699ZUE4"/>
<comment type="similarity">
    <text evidence="2">Belongs to the glycosyltransferase 47 family.</text>
</comment>
<evidence type="ECO:0000259" key="4">
    <source>
        <dbReference type="Pfam" id="PF03016"/>
    </source>
</evidence>
<sequence length="452" mass="52706">MAGPSHSAPACLQTCMNQCSGHGECVVGFCKCHDGWYGTDCARKIAGAPMEPSLLESRPWLRQHVGLPLEAQPQLPSTPRKRPLIYIYDLPPAYNARMLQYRVYGPACVWRKYGPDNHTLTQDSNGYGVEPYFWEALSQSQYRTFNPEEADFFYVPLFISCWMHPIYAVADYPWWHGPSQLRVHHASNMMLEVQQWLQKTHPWWDRRGGRDHVWLTPHDEGACWAPRVITDNSIILTHWGRLDANHTSNTGYRADNYSKSLRNAWQKVDWRWNWKGGRCYHPDKDLVIPSWKPPLHFKASPLMGALPLERDVLFYFKGEVGRTRQKWYSRGIRQKLYKLSIKKQWRKRYTIMIGDRNDLPPGYSEWLARSKYCLVAPGDGYSGRMEDAILHGCVPVIIMDQVHAVFETILDVDQFAVHITEAQMAQLPTILLSIPDDKWQLMQRRITRIWHR</sequence>
<gene>
    <name evidence="5" type="ORF">HaLaN_24118</name>
</gene>
<keyword evidence="3" id="KW-0333">Golgi apparatus</keyword>
<dbReference type="InterPro" id="IPR004263">
    <property type="entry name" value="Exostosin"/>
</dbReference>
<evidence type="ECO:0000313" key="5">
    <source>
        <dbReference type="EMBL" id="GFH26041.1"/>
    </source>
</evidence>
<evidence type="ECO:0000313" key="6">
    <source>
        <dbReference type="Proteomes" id="UP000485058"/>
    </source>
</evidence>
<proteinExistence type="inferred from homology"/>
<dbReference type="SUPFAM" id="SSF57196">
    <property type="entry name" value="EGF/Laminin"/>
    <property type="match status" value="1"/>
</dbReference>
<keyword evidence="6" id="KW-1185">Reference proteome</keyword>
<reference evidence="5 6" key="1">
    <citation type="submission" date="2020-02" db="EMBL/GenBank/DDBJ databases">
        <title>Draft genome sequence of Haematococcus lacustris strain NIES-144.</title>
        <authorList>
            <person name="Morimoto D."/>
            <person name="Nakagawa S."/>
            <person name="Yoshida T."/>
            <person name="Sawayama S."/>
        </authorList>
    </citation>
    <scope>NUCLEOTIDE SEQUENCE [LARGE SCALE GENOMIC DNA]</scope>
    <source>
        <strain evidence="5 6">NIES-144</strain>
    </source>
</reference>
<dbReference type="EMBL" id="BLLF01002999">
    <property type="protein sequence ID" value="GFH26041.1"/>
    <property type="molecule type" value="Genomic_DNA"/>
</dbReference>
<accession>A0A699ZUE4</accession>
<organism evidence="5 6">
    <name type="scientific">Haematococcus lacustris</name>
    <name type="common">Green alga</name>
    <name type="synonym">Haematococcus pluvialis</name>
    <dbReference type="NCBI Taxonomy" id="44745"/>
    <lineage>
        <taxon>Eukaryota</taxon>
        <taxon>Viridiplantae</taxon>
        <taxon>Chlorophyta</taxon>
        <taxon>core chlorophytes</taxon>
        <taxon>Chlorophyceae</taxon>
        <taxon>CS clade</taxon>
        <taxon>Chlamydomonadales</taxon>
        <taxon>Haematococcaceae</taxon>
        <taxon>Haematococcus</taxon>
    </lineage>
</organism>
<evidence type="ECO:0000256" key="1">
    <source>
        <dbReference type="ARBA" id="ARBA00004323"/>
    </source>
</evidence>
<dbReference type="Pfam" id="PF03016">
    <property type="entry name" value="Exostosin_GT47"/>
    <property type="match status" value="1"/>
</dbReference>